<evidence type="ECO:0000313" key="1">
    <source>
        <dbReference type="EMBL" id="AVO47650.1"/>
    </source>
</evidence>
<proteinExistence type="predicted"/>
<dbReference type="OrthoDB" id="344729at2"/>
<reference evidence="1 2" key="1">
    <citation type="submission" date="2018-03" db="EMBL/GenBank/DDBJ databases">
        <title>Genome sequencing of Phreatobacter sp.</title>
        <authorList>
            <person name="Kim S.-J."/>
            <person name="Heo J."/>
            <person name="Kwon S.-W."/>
        </authorList>
    </citation>
    <scope>NUCLEOTIDE SEQUENCE [LARGE SCALE GENOMIC DNA]</scope>
    <source>
        <strain evidence="1 2">S-12</strain>
    </source>
</reference>
<gene>
    <name evidence="1" type="ORF">C6569_12385</name>
</gene>
<evidence type="ECO:0008006" key="3">
    <source>
        <dbReference type="Google" id="ProtNLM"/>
    </source>
</evidence>
<dbReference type="Proteomes" id="UP000237889">
    <property type="component" value="Chromosome"/>
</dbReference>
<accession>A0A2S0NHK8</accession>
<dbReference type="AlphaFoldDB" id="A0A2S0NHK8"/>
<dbReference type="KEGG" id="phr:C6569_12385"/>
<sequence length="141" mass="15859">MTSESGSRAATTERIVTDRLTGLAIYGFDPVAYFTEREPRQGLPTYELSWSGATWRFVNEGNREAFMQDPAIYEPRFGGYDPVAIGNGMPTAGHPSVWVLYRDRLYVFHSEANRDAFAADPEQALDRAEIRWPAVKAQLVP</sequence>
<dbReference type="EMBL" id="CP027668">
    <property type="protein sequence ID" value="AVO47650.1"/>
    <property type="molecule type" value="Genomic_DNA"/>
</dbReference>
<name>A0A2S0NHK8_9HYPH</name>
<dbReference type="NCBIfam" id="NF041384">
    <property type="entry name" value="YHS_seleno_dom"/>
    <property type="match status" value="1"/>
</dbReference>
<protein>
    <recommendedName>
        <fullName evidence="3">YHS domain protein</fullName>
    </recommendedName>
</protein>
<keyword evidence="2" id="KW-1185">Reference proteome</keyword>
<evidence type="ECO:0000313" key="2">
    <source>
        <dbReference type="Proteomes" id="UP000237889"/>
    </source>
</evidence>
<organism evidence="1 2">
    <name type="scientific">Phreatobacter cathodiphilus</name>
    <dbReference type="NCBI Taxonomy" id="1868589"/>
    <lineage>
        <taxon>Bacteria</taxon>
        <taxon>Pseudomonadati</taxon>
        <taxon>Pseudomonadota</taxon>
        <taxon>Alphaproteobacteria</taxon>
        <taxon>Hyphomicrobiales</taxon>
        <taxon>Phreatobacteraceae</taxon>
        <taxon>Phreatobacter</taxon>
    </lineage>
</organism>